<proteinExistence type="predicted"/>
<dbReference type="EMBL" id="FNTI01000001">
    <property type="protein sequence ID" value="SEC50533.1"/>
    <property type="molecule type" value="Genomic_DNA"/>
</dbReference>
<keyword evidence="1" id="KW-0732">Signal</keyword>
<reference evidence="2 3" key="1">
    <citation type="submission" date="2016-10" db="EMBL/GenBank/DDBJ databases">
        <authorList>
            <person name="de Groot N.N."/>
        </authorList>
    </citation>
    <scope>NUCLEOTIDE SEQUENCE [LARGE SCALE GENOMIC DNA]</scope>
    <source>
        <strain evidence="2 3">GAS522</strain>
    </source>
</reference>
<gene>
    <name evidence="2" type="ORF">SAMN05444171_1574</name>
</gene>
<organism evidence="2 3">
    <name type="scientific">Bradyrhizobium lablabi</name>
    <dbReference type="NCBI Taxonomy" id="722472"/>
    <lineage>
        <taxon>Bacteria</taxon>
        <taxon>Pseudomonadati</taxon>
        <taxon>Pseudomonadota</taxon>
        <taxon>Alphaproteobacteria</taxon>
        <taxon>Hyphomicrobiales</taxon>
        <taxon>Nitrobacteraceae</taxon>
        <taxon>Bradyrhizobium</taxon>
    </lineage>
</organism>
<feature type="signal peptide" evidence="1">
    <location>
        <begin position="1"/>
        <end position="22"/>
    </location>
</feature>
<dbReference type="AlphaFoldDB" id="A0A1M6UMN9"/>
<accession>A0A1M6UMN9</accession>
<evidence type="ECO:0000313" key="3">
    <source>
        <dbReference type="Proteomes" id="UP000183208"/>
    </source>
</evidence>
<name>A0A1M6UMN9_9BRAD</name>
<feature type="chain" id="PRO_5030031454" evidence="1">
    <location>
        <begin position="23"/>
        <end position="105"/>
    </location>
</feature>
<protein>
    <submittedName>
        <fullName evidence="2">Uncharacterized protein</fullName>
    </submittedName>
</protein>
<evidence type="ECO:0000256" key="1">
    <source>
        <dbReference type="SAM" id="SignalP"/>
    </source>
</evidence>
<dbReference type="Proteomes" id="UP000183208">
    <property type="component" value="Unassembled WGS sequence"/>
</dbReference>
<evidence type="ECO:0000313" key="2">
    <source>
        <dbReference type="EMBL" id="SEC50533.1"/>
    </source>
</evidence>
<sequence>MMERLLALLLAGALVAPQVGQASESALNNDRARQAASKFPEKLPLPPIPYLDTMPWMNFGSESKGPGIDTLWLPNFNALAVPKHSASAHNGFWNAESNLSRTATR</sequence>